<reference evidence="3" key="1">
    <citation type="journal article" date="2019" name="Int. J. Syst. Evol. Microbiol.">
        <title>The Global Catalogue of Microorganisms (GCM) 10K type strain sequencing project: providing services to taxonomists for standard genome sequencing and annotation.</title>
        <authorList>
            <consortium name="The Broad Institute Genomics Platform"/>
            <consortium name="The Broad Institute Genome Sequencing Center for Infectious Disease"/>
            <person name="Wu L."/>
            <person name="Ma J."/>
        </authorList>
    </citation>
    <scope>NUCLEOTIDE SEQUENCE [LARGE SCALE GENOMIC DNA]</scope>
    <source>
        <strain evidence="3">CCM 8653</strain>
    </source>
</reference>
<dbReference type="RefSeq" id="WP_188525429.1">
    <property type="nucleotide sequence ID" value="NZ_BMDG01000018.1"/>
</dbReference>
<keyword evidence="3" id="KW-1185">Reference proteome</keyword>
<protein>
    <recommendedName>
        <fullName evidence="4">Transcriptional regulator with AbiEi antitoxin domain of type IV toxin-antitoxin system</fullName>
    </recommendedName>
</protein>
<gene>
    <name evidence="2" type="ORF">GCM10007368_39240</name>
</gene>
<evidence type="ECO:0000313" key="3">
    <source>
        <dbReference type="Proteomes" id="UP000632535"/>
    </source>
</evidence>
<evidence type="ECO:0000313" key="2">
    <source>
        <dbReference type="EMBL" id="GGI12050.1"/>
    </source>
</evidence>
<evidence type="ECO:0000256" key="1">
    <source>
        <dbReference type="SAM" id="MobiDB-lite"/>
    </source>
</evidence>
<proteinExistence type="predicted"/>
<dbReference type="Proteomes" id="UP000632535">
    <property type="component" value="Unassembled WGS sequence"/>
</dbReference>
<dbReference type="EMBL" id="BMDG01000018">
    <property type="protein sequence ID" value="GGI12050.1"/>
    <property type="molecule type" value="Genomic_DNA"/>
</dbReference>
<comment type="caution">
    <text evidence="2">The sequence shown here is derived from an EMBL/GenBank/DDBJ whole genome shotgun (WGS) entry which is preliminary data.</text>
</comment>
<name>A0ABQ2BBY3_9MICO</name>
<organism evidence="2 3">
    <name type="scientific">Isoptericola cucumis</name>
    <dbReference type="NCBI Taxonomy" id="1776856"/>
    <lineage>
        <taxon>Bacteria</taxon>
        <taxon>Bacillati</taxon>
        <taxon>Actinomycetota</taxon>
        <taxon>Actinomycetes</taxon>
        <taxon>Micrococcales</taxon>
        <taxon>Promicromonosporaceae</taxon>
        <taxon>Isoptericola</taxon>
    </lineage>
</organism>
<evidence type="ECO:0008006" key="4">
    <source>
        <dbReference type="Google" id="ProtNLM"/>
    </source>
</evidence>
<accession>A0ABQ2BBY3</accession>
<feature type="region of interest" description="Disordered" evidence="1">
    <location>
        <begin position="1"/>
        <end position="36"/>
    </location>
</feature>
<sequence length="215" mass="22125">MGPASSPVLPAPAPTPLGELLRAPGPSRSPLRSPADVGGRAAWDVLVRDGVLEVVRGDAAVAAGTRLDAAHRAGLLAGAVPTGAVVAGRTAAWVHAGRVLDDGGALDLTYPAGGHRPSVWGAGLVWQSPLLREDVSPYGGLRVTSPVRTALDLALHLAPDDAAWRVVALVRACGVDLREVRRQLERRVRAVGRPRARTVLDRVGASLGAAPGPLP</sequence>